<dbReference type="EMBL" id="JABSTR010000001">
    <property type="protein sequence ID" value="KAH9361207.1"/>
    <property type="molecule type" value="Genomic_DNA"/>
</dbReference>
<dbReference type="VEuPathDB" id="VectorBase:HLOH_047180"/>
<gene>
    <name evidence="4" type="ORF">HPB48_001565</name>
</gene>
<dbReference type="InterPro" id="IPR039900">
    <property type="entry name" value="Pat1-like"/>
</dbReference>
<keyword evidence="2" id="KW-0963">Cytoplasm</keyword>
<keyword evidence="5" id="KW-1185">Reference proteome</keyword>
<evidence type="ECO:0000313" key="4">
    <source>
        <dbReference type="EMBL" id="KAH9361207.1"/>
    </source>
</evidence>
<evidence type="ECO:0000256" key="1">
    <source>
        <dbReference type="ARBA" id="ARBA00004201"/>
    </source>
</evidence>
<evidence type="ECO:0000256" key="2">
    <source>
        <dbReference type="ARBA" id="ARBA00022490"/>
    </source>
</evidence>
<dbReference type="GO" id="GO:0000932">
    <property type="term" value="C:P-body"/>
    <property type="evidence" value="ECO:0007669"/>
    <property type="project" value="UniProtKB-SubCell"/>
</dbReference>
<dbReference type="PANTHER" id="PTHR21551">
    <property type="entry name" value="TOPOISOMERASE II-ASSOCIATED PROTEIN PAT1"/>
    <property type="match status" value="1"/>
</dbReference>
<sequence length="248" mass="27796">MPLGRPHQASGWVPHVPHRYPRVQFPGTLDHPDGGSNGSFTPSGKGGHSEQWSDVPYARLMSQKKKCWLIKIQLLPVQAENPEVDDYEVMSAEKVKRRESAAVNGRDGDKLRFIRPERVRTESKSYTPIQFERSLDKLLLVRVNYPRKIVDVGVQLRSEDEEQPLVPGDAAGHREDVLGGSGERGRPLLLGEALPRATSVGQALRQDGRRAESSHLELRGLPKLLPEHVVALMEALLRHLTGLQRRDQ</sequence>
<evidence type="ECO:0000256" key="3">
    <source>
        <dbReference type="SAM" id="MobiDB-lite"/>
    </source>
</evidence>
<dbReference type="AlphaFoldDB" id="A0A9J6FEP8"/>
<evidence type="ECO:0000313" key="5">
    <source>
        <dbReference type="Proteomes" id="UP000821853"/>
    </source>
</evidence>
<dbReference type="GO" id="GO:0003723">
    <property type="term" value="F:RNA binding"/>
    <property type="evidence" value="ECO:0007669"/>
    <property type="project" value="TreeGrafter"/>
</dbReference>
<comment type="caution">
    <text evidence="4">The sequence shown here is derived from an EMBL/GenBank/DDBJ whole genome shotgun (WGS) entry which is preliminary data.</text>
</comment>
<dbReference type="GO" id="GO:0033962">
    <property type="term" value="P:P-body assembly"/>
    <property type="evidence" value="ECO:0007669"/>
    <property type="project" value="TreeGrafter"/>
</dbReference>
<protein>
    <submittedName>
        <fullName evidence="4">Uncharacterized protein</fullName>
    </submittedName>
</protein>
<reference evidence="4 5" key="1">
    <citation type="journal article" date="2020" name="Cell">
        <title>Large-Scale Comparative Analyses of Tick Genomes Elucidate Their Genetic Diversity and Vector Capacities.</title>
        <authorList>
            <consortium name="Tick Genome and Microbiome Consortium (TIGMIC)"/>
            <person name="Jia N."/>
            <person name="Wang J."/>
            <person name="Shi W."/>
            <person name="Du L."/>
            <person name="Sun Y."/>
            <person name="Zhan W."/>
            <person name="Jiang J.F."/>
            <person name="Wang Q."/>
            <person name="Zhang B."/>
            <person name="Ji P."/>
            <person name="Bell-Sakyi L."/>
            <person name="Cui X.M."/>
            <person name="Yuan T.T."/>
            <person name="Jiang B.G."/>
            <person name="Yang W.F."/>
            <person name="Lam T.T."/>
            <person name="Chang Q.C."/>
            <person name="Ding S.J."/>
            <person name="Wang X.J."/>
            <person name="Zhu J.G."/>
            <person name="Ruan X.D."/>
            <person name="Zhao L."/>
            <person name="Wei J.T."/>
            <person name="Ye R.Z."/>
            <person name="Que T.C."/>
            <person name="Du C.H."/>
            <person name="Zhou Y.H."/>
            <person name="Cheng J.X."/>
            <person name="Dai P.F."/>
            <person name="Guo W.B."/>
            <person name="Han X.H."/>
            <person name="Huang E.J."/>
            <person name="Li L.F."/>
            <person name="Wei W."/>
            <person name="Gao Y.C."/>
            <person name="Liu J.Z."/>
            <person name="Shao H.Z."/>
            <person name="Wang X."/>
            <person name="Wang C.C."/>
            <person name="Yang T.C."/>
            <person name="Huo Q.B."/>
            <person name="Li W."/>
            <person name="Chen H.Y."/>
            <person name="Chen S.E."/>
            <person name="Zhou L.G."/>
            <person name="Ni X.B."/>
            <person name="Tian J.H."/>
            <person name="Sheng Y."/>
            <person name="Liu T."/>
            <person name="Pan Y.S."/>
            <person name="Xia L.Y."/>
            <person name="Li J."/>
            <person name="Zhao F."/>
            <person name="Cao W.C."/>
        </authorList>
    </citation>
    <scope>NUCLEOTIDE SEQUENCE [LARGE SCALE GENOMIC DNA]</scope>
    <source>
        <strain evidence="4">HaeL-2018</strain>
    </source>
</reference>
<dbReference type="GO" id="GO:0000290">
    <property type="term" value="P:deadenylation-dependent decapping of nuclear-transcribed mRNA"/>
    <property type="evidence" value="ECO:0007669"/>
    <property type="project" value="InterPro"/>
</dbReference>
<feature type="region of interest" description="Disordered" evidence="3">
    <location>
        <begin position="160"/>
        <end position="181"/>
    </location>
</feature>
<accession>A0A9J6FEP8</accession>
<dbReference type="Proteomes" id="UP000821853">
    <property type="component" value="Chromosome 1"/>
</dbReference>
<dbReference type="PANTHER" id="PTHR21551:SF0">
    <property type="entry name" value="PROTEIN ASSOCIATED WITH TOPO II RELATED-1, ISOFORM A"/>
    <property type="match status" value="1"/>
</dbReference>
<proteinExistence type="predicted"/>
<comment type="subcellular location">
    <subcellularLocation>
        <location evidence="1">Cytoplasm</location>
        <location evidence="1">P-body</location>
    </subcellularLocation>
</comment>
<feature type="region of interest" description="Disordered" evidence="3">
    <location>
        <begin position="23"/>
        <end position="51"/>
    </location>
</feature>
<dbReference type="OrthoDB" id="8251691at2759"/>
<name>A0A9J6FEP8_HAELO</name>
<organism evidence="4 5">
    <name type="scientific">Haemaphysalis longicornis</name>
    <name type="common">Bush tick</name>
    <dbReference type="NCBI Taxonomy" id="44386"/>
    <lineage>
        <taxon>Eukaryota</taxon>
        <taxon>Metazoa</taxon>
        <taxon>Ecdysozoa</taxon>
        <taxon>Arthropoda</taxon>
        <taxon>Chelicerata</taxon>
        <taxon>Arachnida</taxon>
        <taxon>Acari</taxon>
        <taxon>Parasitiformes</taxon>
        <taxon>Ixodida</taxon>
        <taxon>Ixodoidea</taxon>
        <taxon>Ixodidae</taxon>
        <taxon>Haemaphysalinae</taxon>
        <taxon>Haemaphysalis</taxon>
    </lineage>
</organism>